<comment type="caution">
    <text evidence="1">The sequence shown here is derived from an EMBL/GenBank/DDBJ whole genome shotgun (WGS) entry which is preliminary data.</text>
</comment>
<sequence>MEKRNNEIFEKKCQRCRRDDENWIREIKGNTIKVNEDRRAMERKNNVNINEKIYNIP</sequence>
<dbReference type="Proteomes" id="UP000265703">
    <property type="component" value="Unassembled WGS sequence"/>
</dbReference>
<dbReference type="EMBL" id="QKYT01000320">
    <property type="protein sequence ID" value="RIA87216.1"/>
    <property type="molecule type" value="Genomic_DNA"/>
</dbReference>
<name>A0A397SRH7_9GLOM</name>
<dbReference type="AlphaFoldDB" id="A0A397SRH7"/>
<keyword evidence="2" id="KW-1185">Reference proteome</keyword>
<accession>A0A397SRH7</accession>
<protein>
    <submittedName>
        <fullName evidence="1">Uncharacterized protein</fullName>
    </submittedName>
</protein>
<reference evidence="1 2" key="1">
    <citation type="submission" date="2018-06" db="EMBL/GenBank/DDBJ databases">
        <title>Comparative genomics reveals the genomic features of Rhizophagus irregularis, R. cerebriforme, R. diaphanum and Gigaspora rosea, and their symbiotic lifestyle signature.</title>
        <authorList>
            <person name="Morin E."/>
            <person name="San Clemente H."/>
            <person name="Chen E.C.H."/>
            <person name="De La Providencia I."/>
            <person name="Hainaut M."/>
            <person name="Kuo A."/>
            <person name="Kohler A."/>
            <person name="Murat C."/>
            <person name="Tang N."/>
            <person name="Roy S."/>
            <person name="Loubradou J."/>
            <person name="Henrissat B."/>
            <person name="Grigoriev I.V."/>
            <person name="Corradi N."/>
            <person name="Roux C."/>
            <person name="Martin F.M."/>
        </authorList>
    </citation>
    <scope>NUCLEOTIDE SEQUENCE [LARGE SCALE GENOMIC DNA]</scope>
    <source>
        <strain evidence="1 2">DAOM 227022</strain>
    </source>
</reference>
<organism evidence="1 2">
    <name type="scientific">Glomus cerebriforme</name>
    <dbReference type="NCBI Taxonomy" id="658196"/>
    <lineage>
        <taxon>Eukaryota</taxon>
        <taxon>Fungi</taxon>
        <taxon>Fungi incertae sedis</taxon>
        <taxon>Mucoromycota</taxon>
        <taxon>Glomeromycotina</taxon>
        <taxon>Glomeromycetes</taxon>
        <taxon>Glomerales</taxon>
        <taxon>Glomeraceae</taxon>
        <taxon>Glomus</taxon>
    </lineage>
</organism>
<proteinExistence type="predicted"/>
<evidence type="ECO:0000313" key="1">
    <source>
        <dbReference type="EMBL" id="RIA87216.1"/>
    </source>
</evidence>
<gene>
    <name evidence="1" type="ORF">C1645_828095</name>
</gene>
<evidence type="ECO:0000313" key="2">
    <source>
        <dbReference type="Proteomes" id="UP000265703"/>
    </source>
</evidence>